<dbReference type="STRING" id="1844006.PhaeoP97_01621"/>
<organism evidence="3 4">
    <name type="scientific">Phaeobacter porticola</name>
    <dbReference type="NCBI Taxonomy" id="1844006"/>
    <lineage>
        <taxon>Bacteria</taxon>
        <taxon>Pseudomonadati</taxon>
        <taxon>Pseudomonadota</taxon>
        <taxon>Alphaproteobacteria</taxon>
        <taxon>Rhodobacterales</taxon>
        <taxon>Roseobacteraceae</taxon>
        <taxon>Phaeobacter</taxon>
    </lineage>
</organism>
<accession>A0A1L3I4P5</accession>
<keyword evidence="4" id="KW-1185">Reference proteome</keyword>
<sequence length="140" mass="15277" precursor="true">MKRWMSYTIGFAMLPFLLPSCRPGVIVALVALTATGMTQAAHAQASSDNQAEEVCRNRAEAYAGVPRSDSSQGLGLGNDRVGITFSGTARFGISIQDGKVRSAGSRNGSEASDRDDYFNTPEARRKRLVKQHYRDCMSQR</sequence>
<evidence type="ECO:0000313" key="3">
    <source>
        <dbReference type="EMBL" id="APG47039.1"/>
    </source>
</evidence>
<proteinExistence type="predicted"/>
<dbReference type="AlphaFoldDB" id="A0A1L3I4P5"/>
<keyword evidence="2" id="KW-0732">Signal</keyword>
<dbReference type="Proteomes" id="UP000183859">
    <property type="component" value="Chromosome"/>
</dbReference>
<dbReference type="EMBL" id="CP016364">
    <property type="protein sequence ID" value="APG47039.1"/>
    <property type="molecule type" value="Genomic_DNA"/>
</dbReference>
<feature type="region of interest" description="Disordered" evidence="1">
    <location>
        <begin position="98"/>
        <end position="124"/>
    </location>
</feature>
<feature type="chain" id="PRO_5013063571" description="Lipoprotein" evidence="2">
    <location>
        <begin position="44"/>
        <end position="140"/>
    </location>
</feature>
<reference evidence="4" key="1">
    <citation type="submission" date="2016-07" db="EMBL/GenBank/DDBJ databases">
        <title>Phaeobacter portensis sp. nov., a tropodithietic acid producing bacterium isolated from a German harbor.</title>
        <authorList>
            <person name="Freese H.M."/>
            <person name="Bunk B."/>
            <person name="Breider S."/>
            <person name="Brinkhoff T."/>
        </authorList>
    </citation>
    <scope>NUCLEOTIDE SEQUENCE [LARGE SCALE GENOMIC DNA]</scope>
    <source>
        <strain evidence="4">P97</strain>
    </source>
</reference>
<evidence type="ECO:0000313" key="4">
    <source>
        <dbReference type="Proteomes" id="UP000183859"/>
    </source>
</evidence>
<feature type="signal peptide" evidence="2">
    <location>
        <begin position="1"/>
        <end position="43"/>
    </location>
</feature>
<evidence type="ECO:0000256" key="2">
    <source>
        <dbReference type="SAM" id="SignalP"/>
    </source>
</evidence>
<protein>
    <recommendedName>
        <fullName evidence="5">Lipoprotein</fullName>
    </recommendedName>
</protein>
<evidence type="ECO:0008006" key="5">
    <source>
        <dbReference type="Google" id="ProtNLM"/>
    </source>
</evidence>
<evidence type="ECO:0000256" key="1">
    <source>
        <dbReference type="SAM" id="MobiDB-lite"/>
    </source>
</evidence>
<gene>
    <name evidence="3" type="ORF">PhaeoP97_01621</name>
</gene>
<name>A0A1L3I4P5_9RHOB</name>
<dbReference type="KEGG" id="php:PhaeoP97_01621"/>